<organism evidence="1">
    <name type="scientific">marine sediment metagenome</name>
    <dbReference type="NCBI Taxonomy" id="412755"/>
    <lineage>
        <taxon>unclassified sequences</taxon>
        <taxon>metagenomes</taxon>
        <taxon>ecological metagenomes</taxon>
    </lineage>
</organism>
<name>A0A0F9C3A6_9ZZZZ</name>
<comment type="caution">
    <text evidence="1">The sequence shown here is derived from an EMBL/GenBank/DDBJ whole genome shotgun (WGS) entry which is preliminary data.</text>
</comment>
<dbReference type="AlphaFoldDB" id="A0A0F9C3A6"/>
<feature type="non-terminal residue" evidence="1">
    <location>
        <position position="1"/>
    </location>
</feature>
<protein>
    <submittedName>
        <fullName evidence="1">Uncharacterized protein</fullName>
    </submittedName>
</protein>
<proteinExistence type="predicted"/>
<dbReference type="EMBL" id="LAZR01046265">
    <property type="protein sequence ID" value="KKK96939.1"/>
    <property type="molecule type" value="Genomic_DNA"/>
</dbReference>
<reference evidence="1" key="1">
    <citation type="journal article" date="2015" name="Nature">
        <title>Complex archaea that bridge the gap between prokaryotes and eukaryotes.</title>
        <authorList>
            <person name="Spang A."/>
            <person name="Saw J.H."/>
            <person name="Jorgensen S.L."/>
            <person name="Zaremba-Niedzwiedzka K."/>
            <person name="Martijn J."/>
            <person name="Lind A.E."/>
            <person name="van Eijk R."/>
            <person name="Schleper C."/>
            <person name="Guy L."/>
            <person name="Ettema T.J."/>
        </authorList>
    </citation>
    <scope>NUCLEOTIDE SEQUENCE</scope>
</reference>
<sequence length="34" mass="3737">GVATIDVLPAKRFGAAWQALQTKKVQRLKDKGIE</sequence>
<gene>
    <name evidence="1" type="ORF">LCGC14_2657770</name>
</gene>
<evidence type="ECO:0000313" key="1">
    <source>
        <dbReference type="EMBL" id="KKK96939.1"/>
    </source>
</evidence>
<accession>A0A0F9C3A6</accession>